<feature type="region of interest" description="Disordered" evidence="1">
    <location>
        <begin position="38"/>
        <end position="59"/>
    </location>
</feature>
<name>A0ABQ8ATA1_BRANA</name>
<feature type="non-terminal residue" evidence="2">
    <location>
        <position position="1"/>
    </location>
</feature>
<evidence type="ECO:0000313" key="3">
    <source>
        <dbReference type="Proteomes" id="UP000824890"/>
    </source>
</evidence>
<evidence type="ECO:0000256" key="1">
    <source>
        <dbReference type="SAM" id="MobiDB-lite"/>
    </source>
</evidence>
<gene>
    <name evidence="2" type="ORF">HID58_045266</name>
</gene>
<dbReference type="Proteomes" id="UP000824890">
    <property type="component" value="Unassembled WGS sequence"/>
</dbReference>
<protein>
    <submittedName>
        <fullName evidence="2">Uncharacterized protein</fullName>
    </submittedName>
</protein>
<evidence type="ECO:0000313" key="2">
    <source>
        <dbReference type="EMBL" id="KAH0895698.1"/>
    </source>
</evidence>
<proteinExistence type="predicted"/>
<comment type="caution">
    <text evidence="2">The sequence shown here is derived from an EMBL/GenBank/DDBJ whole genome shotgun (WGS) entry which is preliminary data.</text>
</comment>
<sequence>PKKEIGTVTLLPLPAKQWASYRERKLNRVRSRLRWTPMARNPVNETSRRRRPAAPKHRNQRIKVRLRNPNAVIRLKFTLPPGSETPRTFSDSRRRNRRPSRRETVKRTAIPYNRTSDIELRSTHRVTALTWGSTAPEIQPNRNERERYNLDDDGRLLLRLDDQVPGGRDETSSDEAARRRSASTHGEHEA</sequence>
<organism evidence="2 3">
    <name type="scientific">Brassica napus</name>
    <name type="common">Rape</name>
    <dbReference type="NCBI Taxonomy" id="3708"/>
    <lineage>
        <taxon>Eukaryota</taxon>
        <taxon>Viridiplantae</taxon>
        <taxon>Streptophyta</taxon>
        <taxon>Embryophyta</taxon>
        <taxon>Tracheophyta</taxon>
        <taxon>Spermatophyta</taxon>
        <taxon>Magnoliopsida</taxon>
        <taxon>eudicotyledons</taxon>
        <taxon>Gunneridae</taxon>
        <taxon>Pentapetalae</taxon>
        <taxon>rosids</taxon>
        <taxon>malvids</taxon>
        <taxon>Brassicales</taxon>
        <taxon>Brassicaceae</taxon>
        <taxon>Brassiceae</taxon>
        <taxon>Brassica</taxon>
    </lineage>
</organism>
<keyword evidence="3" id="KW-1185">Reference proteome</keyword>
<feature type="compositionally biased region" description="Basic residues" evidence="1">
    <location>
        <begin position="48"/>
        <end position="59"/>
    </location>
</feature>
<accession>A0ABQ8ATA1</accession>
<feature type="region of interest" description="Disordered" evidence="1">
    <location>
        <begin position="78"/>
        <end position="110"/>
    </location>
</feature>
<reference evidence="2 3" key="1">
    <citation type="submission" date="2021-05" db="EMBL/GenBank/DDBJ databases">
        <title>Genome Assembly of Synthetic Allotetraploid Brassica napus Reveals Homoeologous Exchanges between Subgenomes.</title>
        <authorList>
            <person name="Davis J.T."/>
        </authorList>
    </citation>
    <scope>NUCLEOTIDE SEQUENCE [LARGE SCALE GENOMIC DNA]</scope>
    <source>
        <strain evidence="3">cv. Da-Ae</strain>
        <tissue evidence="2">Seedling</tissue>
    </source>
</reference>
<feature type="region of interest" description="Disordered" evidence="1">
    <location>
        <begin position="158"/>
        <end position="190"/>
    </location>
</feature>
<dbReference type="EMBL" id="JAGKQM010000012">
    <property type="protein sequence ID" value="KAH0895698.1"/>
    <property type="molecule type" value="Genomic_DNA"/>
</dbReference>
<feature type="compositionally biased region" description="Basic and acidic residues" evidence="1">
    <location>
        <begin position="158"/>
        <end position="178"/>
    </location>
</feature>